<dbReference type="Proteomes" id="UP000548685">
    <property type="component" value="Unassembled WGS sequence"/>
</dbReference>
<dbReference type="GO" id="GO:0005615">
    <property type="term" value="C:extracellular space"/>
    <property type="evidence" value="ECO:0007669"/>
    <property type="project" value="TreeGrafter"/>
</dbReference>
<gene>
    <name evidence="3" type="ORF">FHS52_000065</name>
    <name evidence="4" type="ORF">GRI59_06270</name>
</gene>
<keyword evidence="6" id="KW-1185">Reference proteome</keyword>
<dbReference type="PANTHER" id="PTHR10900:SF77">
    <property type="entry name" value="FI19380P1"/>
    <property type="match status" value="1"/>
</dbReference>
<dbReference type="EMBL" id="WTYB01000001">
    <property type="protein sequence ID" value="MXP38219.1"/>
    <property type="molecule type" value="Genomic_DNA"/>
</dbReference>
<keyword evidence="1" id="KW-0732">Signal</keyword>
<accession>A0A6I4ULC7</accession>
<dbReference type="RefSeq" id="WP_160760289.1">
    <property type="nucleotide sequence ID" value="NZ_BAAADZ010000002.1"/>
</dbReference>
<dbReference type="PROSITE" id="PS51257">
    <property type="entry name" value="PROKAR_LIPOPROTEIN"/>
    <property type="match status" value="1"/>
</dbReference>
<evidence type="ECO:0000313" key="5">
    <source>
        <dbReference type="Proteomes" id="UP000430021"/>
    </source>
</evidence>
<proteinExistence type="predicted"/>
<reference evidence="3 6" key="2">
    <citation type="submission" date="2020-08" db="EMBL/GenBank/DDBJ databases">
        <title>Genomic Encyclopedia of Type Strains, Phase IV (KMG-IV): sequencing the most valuable type-strain genomes for metagenomic binning, comparative biology and taxonomic classification.</title>
        <authorList>
            <person name="Goeker M."/>
        </authorList>
    </citation>
    <scope>NUCLEOTIDE SEQUENCE [LARGE SCALE GENOMIC DNA]</scope>
    <source>
        <strain evidence="3 6">DSM 8510</strain>
    </source>
</reference>
<feature type="domain" description="FAS1" evidence="2">
    <location>
        <begin position="42"/>
        <end position="186"/>
    </location>
</feature>
<evidence type="ECO:0000256" key="1">
    <source>
        <dbReference type="SAM" id="SignalP"/>
    </source>
</evidence>
<evidence type="ECO:0000259" key="2">
    <source>
        <dbReference type="PROSITE" id="PS50213"/>
    </source>
</evidence>
<dbReference type="SMART" id="SM00554">
    <property type="entry name" value="FAS1"/>
    <property type="match status" value="1"/>
</dbReference>
<dbReference type="EMBL" id="JACICE010000001">
    <property type="protein sequence ID" value="MBB3774122.1"/>
    <property type="molecule type" value="Genomic_DNA"/>
</dbReference>
<evidence type="ECO:0000313" key="4">
    <source>
        <dbReference type="EMBL" id="MXP38219.1"/>
    </source>
</evidence>
<dbReference type="OrthoDB" id="9800666at2"/>
<dbReference type="InterPro" id="IPR000782">
    <property type="entry name" value="FAS1_domain"/>
</dbReference>
<dbReference type="Pfam" id="PF02469">
    <property type="entry name" value="Fasciclin"/>
    <property type="match status" value="1"/>
</dbReference>
<feature type="signal peptide" evidence="1">
    <location>
        <begin position="1"/>
        <end position="20"/>
    </location>
</feature>
<dbReference type="PROSITE" id="PS50213">
    <property type="entry name" value="FAS1"/>
    <property type="match status" value="1"/>
</dbReference>
<dbReference type="InterPro" id="IPR050904">
    <property type="entry name" value="Adhesion/Biosynth-related"/>
</dbReference>
<evidence type="ECO:0000313" key="6">
    <source>
        <dbReference type="Proteomes" id="UP000548685"/>
    </source>
</evidence>
<organism evidence="4 5">
    <name type="scientific">Erythrobacter ramosus</name>
    <dbReference type="NCBI Taxonomy" id="35811"/>
    <lineage>
        <taxon>Bacteria</taxon>
        <taxon>Pseudomonadati</taxon>
        <taxon>Pseudomonadota</taxon>
        <taxon>Alphaproteobacteria</taxon>
        <taxon>Sphingomonadales</taxon>
        <taxon>Erythrobacteraceae</taxon>
        <taxon>Erythrobacter/Porphyrobacter group</taxon>
        <taxon>Erythrobacter</taxon>
    </lineage>
</organism>
<dbReference type="SUPFAM" id="SSF82153">
    <property type="entry name" value="FAS1 domain"/>
    <property type="match status" value="1"/>
</dbReference>
<evidence type="ECO:0000313" key="3">
    <source>
        <dbReference type="EMBL" id="MBB3774122.1"/>
    </source>
</evidence>
<dbReference type="FunFam" id="2.30.180.10:FF:000032">
    <property type="entry name" value="Fasciclin domain-containing protein, putative"/>
    <property type="match status" value="1"/>
</dbReference>
<protein>
    <submittedName>
        <fullName evidence="4">Fasciclin domain-containing protein</fullName>
    </submittedName>
    <submittedName>
        <fullName evidence="3">Surface protein with fasciclin (FAS1) repeats</fullName>
    </submittedName>
</protein>
<dbReference type="InterPro" id="IPR036378">
    <property type="entry name" value="FAS1_dom_sf"/>
</dbReference>
<feature type="chain" id="PRO_5026234025" evidence="1">
    <location>
        <begin position="21"/>
        <end position="189"/>
    </location>
</feature>
<dbReference type="Proteomes" id="UP000430021">
    <property type="component" value="Unassembled WGS sequence"/>
</dbReference>
<dbReference type="Gene3D" id="2.30.180.10">
    <property type="entry name" value="FAS1 domain"/>
    <property type="match status" value="1"/>
</dbReference>
<name>A0A6I4ULC7_9SPHN</name>
<dbReference type="PANTHER" id="PTHR10900">
    <property type="entry name" value="PERIOSTIN-RELATED"/>
    <property type="match status" value="1"/>
</dbReference>
<comment type="caution">
    <text evidence="4">The sequence shown here is derived from an EMBL/GenBank/DDBJ whole genome shotgun (WGS) entry which is preliminary data.</text>
</comment>
<sequence>MKIINVTLASVAALALVACASETPAEDTAADTTAVADEATGAGTIVEVAQGDDAFSTLVTAVTAADLGTTLSGAGPFTVFAPTNDAFAKLPAGTVEKLTTDDKETLKSILTYHVVPGTVDAATLTNAITQAGDEGYSITTVQGATLNAKVVDGGVVLTDAAGNTAKVTATDVAASNGVIHVIDTVLMPK</sequence>
<dbReference type="AlphaFoldDB" id="A0A6I4ULC7"/>
<reference evidence="4 5" key="1">
    <citation type="submission" date="2019-12" db="EMBL/GenBank/DDBJ databases">
        <title>Genomic-based taxomic classification of the family Erythrobacteraceae.</title>
        <authorList>
            <person name="Xu L."/>
        </authorList>
    </citation>
    <scope>NUCLEOTIDE SEQUENCE [LARGE SCALE GENOMIC DNA]</scope>
    <source>
        <strain evidence="4 5">JCM 10282</strain>
    </source>
</reference>